<gene>
    <name evidence="2" type="ORF">CYMTET_42859</name>
</gene>
<dbReference type="Proteomes" id="UP001190700">
    <property type="component" value="Unassembled WGS sequence"/>
</dbReference>
<accession>A0AAE0C599</accession>
<dbReference type="AlphaFoldDB" id="A0AAE0C599"/>
<evidence type="ECO:0000256" key="1">
    <source>
        <dbReference type="SAM" id="MobiDB-lite"/>
    </source>
</evidence>
<evidence type="ECO:0000313" key="2">
    <source>
        <dbReference type="EMBL" id="KAK3247650.1"/>
    </source>
</evidence>
<reference evidence="2 3" key="1">
    <citation type="journal article" date="2015" name="Genome Biol. Evol.">
        <title>Comparative Genomics of a Bacterivorous Green Alga Reveals Evolutionary Causalities and Consequences of Phago-Mixotrophic Mode of Nutrition.</title>
        <authorList>
            <person name="Burns J.A."/>
            <person name="Paasch A."/>
            <person name="Narechania A."/>
            <person name="Kim E."/>
        </authorList>
    </citation>
    <scope>NUCLEOTIDE SEQUENCE [LARGE SCALE GENOMIC DNA]</scope>
    <source>
        <strain evidence="2 3">PLY_AMNH</strain>
    </source>
</reference>
<name>A0AAE0C599_9CHLO</name>
<comment type="caution">
    <text evidence="2">The sequence shown here is derived from an EMBL/GenBank/DDBJ whole genome shotgun (WGS) entry which is preliminary data.</text>
</comment>
<feature type="region of interest" description="Disordered" evidence="1">
    <location>
        <begin position="1"/>
        <end position="69"/>
    </location>
</feature>
<dbReference type="EMBL" id="LGRX02028776">
    <property type="protein sequence ID" value="KAK3247650.1"/>
    <property type="molecule type" value="Genomic_DNA"/>
</dbReference>
<proteinExistence type="predicted"/>
<protein>
    <submittedName>
        <fullName evidence="2">Uncharacterized protein</fullName>
    </submittedName>
</protein>
<sequence>MTPLETGQTYETPPMEEALTESSTASAEEPASGPLQESSPASSEEPAAKPQSESTTSSTEEPIFGIPKEYSTHLVRSHCDDLAAQTATDALQ</sequence>
<evidence type="ECO:0000313" key="3">
    <source>
        <dbReference type="Proteomes" id="UP001190700"/>
    </source>
</evidence>
<organism evidence="2 3">
    <name type="scientific">Cymbomonas tetramitiformis</name>
    <dbReference type="NCBI Taxonomy" id="36881"/>
    <lineage>
        <taxon>Eukaryota</taxon>
        <taxon>Viridiplantae</taxon>
        <taxon>Chlorophyta</taxon>
        <taxon>Pyramimonadophyceae</taxon>
        <taxon>Pyramimonadales</taxon>
        <taxon>Pyramimonadaceae</taxon>
        <taxon>Cymbomonas</taxon>
    </lineage>
</organism>
<keyword evidence="3" id="KW-1185">Reference proteome</keyword>
<feature type="compositionally biased region" description="Low complexity" evidence="1">
    <location>
        <begin position="16"/>
        <end position="61"/>
    </location>
</feature>
<feature type="compositionally biased region" description="Polar residues" evidence="1">
    <location>
        <begin position="1"/>
        <end position="11"/>
    </location>
</feature>